<accession>A0A225PJA8</accession>
<evidence type="ECO:0000313" key="3">
    <source>
        <dbReference type="Proteomes" id="UP000030960"/>
    </source>
</evidence>
<proteinExistence type="predicted"/>
<comment type="caution">
    <text evidence="2">The sequence shown here is derived from an EMBL/GenBank/DDBJ whole genome shotgun (WGS) entry which is preliminary data.</text>
</comment>
<accession>A0A0B3RTV8</accession>
<gene>
    <name evidence="2" type="ORF">OA50_03972</name>
</gene>
<dbReference type="EMBL" id="JSUQ01000017">
    <property type="protein sequence ID" value="KHQ51477.1"/>
    <property type="molecule type" value="Genomic_DNA"/>
</dbReference>
<protein>
    <recommendedName>
        <fullName evidence="4">DUF883 domain-containing protein</fullName>
    </recommendedName>
</protein>
<keyword evidence="1" id="KW-1133">Transmembrane helix</keyword>
<reference evidence="2 3" key="1">
    <citation type="submission" date="2014-10" db="EMBL/GenBank/DDBJ databases">
        <title>Genome sequence of Ponticoccus sp. strain UMTAT08 isolated from clonal culture of toxic dinoflagellate Alexandrium tamiyavanichii.</title>
        <authorList>
            <person name="Gan H.Y."/>
            <person name="Muhd D.-D."/>
            <person name="Mohd Noor M.E."/>
            <person name="Yeong Y.S."/>
            <person name="Usup G."/>
        </authorList>
    </citation>
    <scope>NUCLEOTIDE SEQUENCE [LARGE SCALE GENOMIC DNA]</scope>
    <source>
        <strain evidence="2 3">UMTAT08</strain>
    </source>
</reference>
<dbReference type="AlphaFoldDB" id="A0A0B3RTV8"/>
<evidence type="ECO:0000256" key="1">
    <source>
        <dbReference type="SAM" id="Phobius"/>
    </source>
</evidence>
<dbReference type="GeneID" id="66503289"/>
<keyword evidence="1" id="KW-0472">Membrane</keyword>
<keyword evidence="1" id="KW-0812">Transmembrane</keyword>
<dbReference type="Proteomes" id="UP000030960">
    <property type="component" value="Unassembled WGS sequence"/>
</dbReference>
<sequence>MSKNTQDHHRNGAAEAAEAGAAYARAAGERLDEAQASIDRAIEEGRDEIERAARQSTQMVRDNPVLAVAGAVGVGLLLGLAMRKKG</sequence>
<dbReference type="STRING" id="561184.SAMN05216376_11588"/>
<evidence type="ECO:0000313" key="2">
    <source>
        <dbReference type="EMBL" id="KHQ51477.1"/>
    </source>
</evidence>
<dbReference type="RefSeq" id="WP_043144654.1">
    <property type="nucleotide sequence ID" value="NZ_BMGQ01000016.1"/>
</dbReference>
<keyword evidence="3" id="KW-1185">Reference proteome</keyword>
<name>A0A0B3RTV8_9RHOB</name>
<evidence type="ECO:0008006" key="4">
    <source>
        <dbReference type="Google" id="ProtNLM"/>
    </source>
</evidence>
<organism evidence="2 3">
    <name type="scientific">Mameliella alba</name>
    <dbReference type="NCBI Taxonomy" id="561184"/>
    <lineage>
        <taxon>Bacteria</taxon>
        <taxon>Pseudomonadati</taxon>
        <taxon>Pseudomonadota</taxon>
        <taxon>Alphaproteobacteria</taxon>
        <taxon>Rhodobacterales</taxon>
        <taxon>Roseobacteraceae</taxon>
        <taxon>Mameliella</taxon>
    </lineage>
</organism>
<feature type="transmembrane region" description="Helical" evidence="1">
    <location>
        <begin position="64"/>
        <end position="82"/>
    </location>
</feature>
<accession>A0A225QDF1</accession>